<dbReference type="EMBL" id="MU864610">
    <property type="protein sequence ID" value="KAK4182798.1"/>
    <property type="molecule type" value="Genomic_DNA"/>
</dbReference>
<comment type="caution">
    <text evidence="11">The sequence shown here is derived from an EMBL/GenBank/DDBJ whole genome shotgun (WGS) entry which is preliminary data.</text>
</comment>
<evidence type="ECO:0000256" key="4">
    <source>
        <dbReference type="ARBA" id="ARBA00022679"/>
    </source>
</evidence>
<dbReference type="SUPFAM" id="SSF53474">
    <property type="entry name" value="alpha/beta-Hydrolases"/>
    <property type="match status" value="1"/>
</dbReference>
<name>A0AAN7AD48_9PEZI</name>
<dbReference type="GO" id="GO:0044550">
    <property type="term" value="P:secondary metabolite biosynthetic process"/>
    <property type="evidence" value="ECO:0007669"/>
    <property type="project" value="TreeGrafter"/>
</dbReference>
<dbReference type="Pfam" id="PF02801">
    <property type="entry name" value="Ketoacyl-synt_C"/>
    <property type="match status" value="1"/>
</dbReference>
<dbReference type="InterPro" id="IPR014030">
    <property type="entry name" value="Ketoacyl_synth_N"/>
</dbReference>
<evidence type="ECO:0000256" key="6">
    <source>
        <dbReference type="PROSITE-ProRule" id="PRU01363"/>
    </source>
</evidence>
<dbReference type="GO" id="GO:0006508">
    <property type="term" value="P:proteolysis"/>
    <property type="evidence" value="ECO:0007669"/>
    <property type="project" value="InterPro"/>
</dbReference>
<dbReference type="Pfam" id="PF07859">
    <property type="entry name" value="Abhydrolase_3"/>
    <property type="match status" value="1"/>
</dbReference>
<dbReference type="PROSITE" id="PS50075">
    <property type="entry name" value="CARRIER"/>
    <property type="match status" value="1"/>
</dbReference>
<reference evidence="11" key="1">
    <citation type="journal article" date="2023" name="Mol. Phylogenet. Evol.">
        <title>Genome-scale phylogeny and comparative genomics of the fungal order Sordariales.</title>
        <authorList>
            <person name="Hensen N."/>
            <person name="Bonometti L."/>
            <person name="Westerberg I."/>
            <person name="Brannstrom I.O."/>
            <person name="Guillou S."/>
            <person name="Cros-Aarteil S."/>
            <person name="Calhoun S."/>
            <person name="Haridas S."/>
            <person name="Kuo A."/>
            <person name="Mondo S."/>
            <person name="Pangilinan J."/>
            <person name="Riley R."/>
            <person name="LaButti K."/>
            <person name="Andreopoulos B."/>
            <person name="Lipzen A."/>
            <person name="Chen C."/>
            <person name="Yan M."/>
            <person name="Daum C."/>
            <person name="Ng V."/>
            <person name="Clum A."/>
            <person name="Steindorff A."/>
            <person name="Ohm R.A."/>
            <person name="Martin F."/>
            <person name="Silar P."/>
            <person name="Natvig D.O."/>
            <person name="Lalanne C."/>
            <person name="Gautier V."/>
            <person name="Ament-Velasquez S.L."/>
            <person name="Kruys A."/>
            <person name="Hutchinson M.I."/>
            <person name="Powell A.J."/>
            <person name="Barry K."/>
            <person name="Miller A.N."/>
            <person name="Grigoriev I.V."/>
            <person name="Debuchy R."/>
            <person name="Gladieux P."/>
            <person name="Hiltunen Thoren M."/>
            <person name="Johannesson H."/>
        </authorList>
    </citation>
    <scope>NUCLEOTIDE SEQUENCE</scope>
    <source>
        <strain evidence="11">PSN309</strain>
    </source>
</reference>
<evidence type="ECO:0000259" key="10">
    <source>
        <dbReference type="PROSITE" id="PS52019"/>
    </source>
</evidence>
<dbReference type="Pfam" id="PF22621">
    <property type="entry name" value="CurL-like_PKS_C"/>
    <property type="match status" value="1"/>
</dbReference>
<evidence type="ECO:0000313" key="12">
    <source>
        <dbReference type="Proteomes" id="UP001302126"/>
    </source>
</evidence>
<accession>A0AAN7AD48</accession>
<dbReference type="InterPro" id="IPR020841">
    <property type="entry name" value="PKS_Beta-ketoAc_synthase_dom"/>
</dbReference>
<gene>
    <name evidence="11" type="ORF">QBC35DRAFT_509289</name>
</gene>
<dbReference type="Gene3D" id="3.40.366.10">
    <property type="entry name" value="Malonyl-Coenzyme A Acyl Carrier Protein, domain 2"/>
    <property type="match status" value="2"/>
</dbReference>
<evidence type="ECO:0000256" key="1">
    <source>
        <dbReference type="ARBA" id="ARBA00022450"/>
    </source>
</evidence>
<dbReference type="InterPro" id="IPR049900">
    <property type="entry name" value="PKS_mFAS_DH"/>
</dbReference>
<dbReference type="InterPro" id="IPR014031">
    <property type="entry name" value="Ketoacyl_synth_C"/>
</dbReference>
<dbReference type="InterPro" id="IPR018201">
    <property type="entry name" value="Ketoacyl_synth_AS"/>
</dbReference>
<dbReference type="Pfam" id="PF16073">
    <property type="entry name" value="SAT"/>
    <property type="match status" value="1"/>
</dbReference>
<dbReference type="Pfam" id="PF00550">
    <property type="entry name" value="PP-binding"/>
    <property type="match status" value="2"/>
</dbReference>
<feature type="domain" description="Carrier" evidence="8">
    <location>
        <begin position="1689"/>
        <end position="1767"/>
    </location>
</feature>
<keyword evidence="4" id="KW-0808">Transferase</keyword>
<dbReference type="Pfam" id="PF00109">
    <property type="entry name" value="ketoacyl-synt"/>
    <property type="match status" value="1"/>
</dbReference>
<keyword evidence="2" id="KW-0597">Phosphoprotein</keyword>
<evidence type="ECO:0000259" key="9">
    <source>
        <dbReference type="PROSITE" id="PS52004"/>
    </source>
</evidence>
<dbReference type="PROSITE" id="PS52019">
    <property type="entry name" value="PKS_MFAS_DH"/>
    <property type="match status" value="1"/>
</dbReference>
<dbReference type="InterPro" id="IPR006162">
    <property type="entry name" value="Ppantetheine_attach_site"/>
</dbReference>
<dbReference type="InterPro" id="IPR042104">
    <property type="entry name" value="PKS_dehydratase_sf"/>
</dbReference>
<dbReference type="PROSITE" id="PS00606">
    <property type="entry name" value="KS3_1"/>
    <property type="match status" value="1"/>
</dbReference>
<dbReference type="InterPro" id="IPR049551">
    <property type="entry name" value="PKS_DH_C"/>
</dbReference>
<feature type="compositionally biased region" description="Polar residues" evidence="7">
    <location>
        <begin position="1656"/>
        <end position="1675"/>
    </location>
</feature>
<feature type="active site" description="Proton donor; for dehydratase activity" evidence="6">
    <location>
        <position position="1538"/>
    </location>
</feature>
<dbReference type="GO" id="GO:0008168">
    <property type="term" value="F:methyltransferase activity"/>
    <property type="evidence" value="ECO:0007669"/>
    <property type="project" value="UniProtKB-KW"/>
</dbReference>
<evidence type="ECO:0000256" key="5">
    <source>
        <dbReference type="ARBA" id="ARBA00023268"/>
    </source>
</evidence>
<sequence>MESYLLLLITRRSRTTKRIAGREAWPDAMKPPNASGRRPLAGAFFCPQSRAPDEDYLSGLHAFLSHNNHGRRLLRGVSALHEDGIWDIFANANEEVRQLKPGGGYLNMLRDWAEGGTSGPLAAVMSGIVALPNLAVLQIGQYLRYLEHHGLSHEEFIAEVASTGGVQGYCGGLPAAIAIACAKDESEVVDLAATALRILVGIGAYAEAVDDTKGEGSTTLAVRLKHEGQGADLVKRFPRTYVSAITEPRSISLTGPADVLNDLYSYAKGQGIHIQQLDIRGKVHNPENINIALELTQLCQNTPGFQLPPPSKLQVTVRSNKTGESLHNVESLTEELITTVLASRCEWFTLMGNVAQDLVLSGNITHDLAIFGLSDCVPMTPFHRSRLQVTKVEVHPLVQRVTKRQRARYCNQEIYPRLPDDSIAIVGASCRLPGATNLNELWDILVKGKDVHRELPKERYDVTKSFRISQSAFAREKRFFGNFIDDISGFDHQFFGINAKEAANMDPQQRLLLELSHEALDDCGYLSTHVREHGDNVGCFIGASFIEYLDNTTAHQPTAYTAPGTIRAFLCGRLCYHYGWSGPAEVIDTACSASLVAINRACKAIQSGECNMALAGGINLITGINNFLDLGKASFLSATGQCKPFDEAADGYCRADGAGLVVLKSLRAALIEGDTVLGVIPAVATNQGGLSAGITVPQPSAQVALYQSLLNRSGFGPETITYVEAHGTGTQKGDPIEMSSIRTVLSASETSRQDTLYIGSIKGNVGHCETAAGVVGLLKILAMLKHGQVPAQGNHIRLNPKIAPLEPDNMAIAAKLTPWDVGFRVSMVSSYGAAGSNCALLCCEVPGSAPEPLNDINNAAPATPLAIPLLLSAASSGSLEKNAKTLTEYLQSRPDLSLQDVAFLLNDRRQRMKYLAAIPPCKTPSEAAKLLQTSTLDLFQVPTSPKPTILVFSGQISNRIALSRPLYDSFPTFRYHIDDCSQQLADLGFSPLIPAIFEKAPIESISTLQVGFFAVQYACAKTWMESGIQPSAVIGHSLGELSALCISGILSLRDTVKLIATRGKLIEAFWGQEKGGMLALNCTEREFRSWNLPDVEIACINADSSLVAVGAKAKIEAAEHFLRQEHKDIRFHRLSTSHGFHSSLLTPDILRGLERVSMELTWNESTIPLETCTKIRDGNFTSKGPKVYVSDHARQTVYFSAAVKRLEQDLGPCVWLEAGMDTPVINMVRKAVQDAAEHAFQGLRTTPEAPADGLGDVVHNLWKHGLFLAHWSFLRDPESGERPTQAVWLPPYQFDRQRHWVDNIDRVTEMKENMSPAGTAKATAPPSPFSPQLVTLRSNGISGTSEFTINVSTERFQKIVSGHAVRSRPLCPASMYMECVVMALQLLGAVEDSVSLIWDDIKFLNALTDVPDGEVSLRLETLGTKLWTFSIKTNKNAKVTLHCTGRVSFASNPMFDTLQRLVAGAVERVTTEPEADFLKTKRAYSLFSRVVDYSPFMQGIFSLTLLESEAVAVVTVPDDQPGRENSTTWGLCDAVILDTCIQVGGLLVNTNTEHIGKDEVAVMAGFEKAVISSTATAPRVAGRKVYAKFEFSADQQAVGDVFVLSEMGQILATFCGCRFTKISISRLEKVLDGYQSGTVSHLPSIPAPIPTQQPQVAVSSSCGPFTSSSDGSGFNTPPSTTPSTTVEPSSPGAEWEAVISLVSEFTGSDRTAIPTNAILAELGLDSLASIELAEQLSAVGVAISSSDLTTASLNDLRKQLPRCEAPTPSPKSLPSPSDFVMVDYPTSEQKLERSQSHLPHPSTQTHDEVLRILSQLSGTGTQDINPEIALVDIGIDSLGLIELQQELKDALPGVTFDNIYVDTTVQDLMKQLGISTATYSNTASYMPTQSPSNNSQFRLETLVYKEIDGVSIKADIYFPAQPPTTPMPVALMIHGGGHMTLSRKSVRPQQTLHHLANNILPVSIDYRLCPEVDLINGPMADVCSAYVWIRESLPKLAVERGISVDASKVVVVGWSTGGHLALSLGWTAPERGLPPPSAVLSFYAPYDFASGDLDTPRYDALPGRSMSLEKILQSLPTTPITEYDHAAKGDTTNLGWVKPGDPRSELVLALFKDRIGLPLLLNGLSKSRQGSNGVKELLAPPPRNVIESICPLSRVQKRDYSIPTFVIHGMRDEVVPYEAAEKFVAELKRKGVKCGMLKVDGARHIHDLDVTPGTEGWTRGVGPGYEFVFSVLNGI</sequence>
<feature type="active site" description="Proton acceptor; for dehydratase activity" evidence="6">
    <location>
        <position position="1363"/>
    </location>
</feature>
<feature type="region of interest" description="Disordered" evidence="7">
    <location>
        <begin position="1656"/>
        <end position="1691"/>
    </location>
</feature>
<dbReference type="InterPro" id="IPR050091">
    <property type="entry name" value="PKS_NRPS_Biosynth_Enz"/>
</dbReference>
<dbReference type="SUPFAM" id="SSF53901">
    <property type="entry name" value="Thiolase-like"/>
    <property type="match status" value="1"/>
</dbReference>
<dbReference type="PANTHER" id="PTHR43775:SF21">
    <property type="entry name" value="NON-REDUCING POLYKETIDE SYNTHASE AUSA-RELATED"/>
    <property type="match status" value="1"/>
</dbReference>
<dbReference type="GO" id="GO:0008236">
    <property type="term" value="F:serine-type peptidase activity"/>
    <property type="evidence" value="ECO:0007669"/>
    <property type="project" value="InterPro"/>
</dbReference>
<dbReference type="InterPro" id="IPR013094">
    <property type="entry name" value="AB_hydrolase_3"/>
</dbReference>
<dbReference type="GO" id="GO:0006633">
    <property type="term" value="P:fatty acid biosynthetic process"/>
    <property type="evidence" value="ECO:0007669"/>
    <property type="project" value="InterPro"/>
</dbReference>
<feature type="compositionally biased region" description="Low complexity" evidence="7">
    <location>
        <begin position="1676"/>
        <end position="1691"/>
    </location>
</feature>
<keyword evidence="1" id="KW-0596">Phosphopantetheine</keyword>
<dbReference type="Gene3D" id="1.10.1200.10">
    <property type="entry name" value="ACP-like"/>
    <property type="match status" value="2"/>
</dbReference>
<dbReference type="Pfam" id="PF00326">
    <property type="entry name" value="Peptidase_S9"/>
    <property type="match status" value="1"/>
</dbReference>
<dbReference type="GO" id="GO:0004312">
    <property type="term" value="F:fatty acid synthase activity"/>
    <property type="evidence" value="ECO:0007669"/>
    <property type="project" value="TreeGrafter"/>
</dbReference>
<dbReference type="InterPro" id="IPR016039">
    <property type="entry name" value="Thiolase-like"/>
</dbReference>
<dbReference type="InterPro" id="IPR036736">
    <property type="entry name" value="ACP-like_sf"/>
</dbReference>
<evidence type="ECO:0000256" key="2">
    <source>
        <dbReference type="ARBA" id="ARBA00022553"/>
    </source>
</evidence>
<dbReference type="CDD" id="cd00833">
    <property type="entry name" value="PKS"/>
    <property type="match status" value="1"/>
</dbReference>
<dbReference type="InterPro" id="IPR001375">
    <property type="entry name" value="Peptidase_S9_cat"/>
</dbReference>
<dbReference type="InterPro" id="IPR016035">
    <property type="entry name" value="Acyl_Trfase/lysoPLipase"/>
</dbReference>
<dbReference type="PROSITE" id="PS52004">
    <property type="entry name" value="KS3_2"/>
    <property type="match status" value="1"/>
</dbReference>
<evidence type="ECO:0000256" key="3">
    <source>
        <dbReference type="ARBA" id="ARBA00022603"/>
    </source>
</evidence>
<dbReference type="GO" id="GO:0032259">
    <property type="term" value="P:methylation"/>
    <property type="evidence" value="ECO:0007669"/>
    <property type="project" value="UniProtKB-KW"/>
</dbReference>
<reference evidence="11" key="2">
    <citation type="submission" date="2023-05" db="EMBL/GenBank/DDBJ databases">
        <authorList>
            <consortium name="Lawrence Berkeley National Laboratory"/>
            <person name="Steindorff A."/>
            <person name="Hensen N."/>
            <person name="Bonometti L."/>
            <person name="Westerberg I."/>
            <person name="Brannstrom I.O."/>
            <person name="Guillou S."/>
            <person name="Cros-Aarteil S."/>
            <person name="Calhoun S."/>
            <person name="Haridas S."/>
            <person name="Kuo A."/>
            <person name="Mondo S."/>
            <person name="Pangilinan J."/>
            <person name="Riley R."/>
            <person name="Labutti K."/>
            <person name="Andreopoulos B."/>
            <person name="Lipzen A."/>
            <person name="Chen C."/>
            <person name="Yanf M."/>
            <person name="Daum C."/>
            <person name="Ng V."/>
            <person name="Clum A."/>
            <person name="Ohm R."/>
            <person name="Martin F."/>
            <person name="Silar P."/>
            <person name="Natvig D."/>
            <person name="Lalanne C."/>
            <person name="Gautier V."/>
            <person name="Ament-Velasquez S.L."/>
            <person name="Kruys A."/>
            <person name="Hutchinson M.I."/>
            <person name="Powell A.J."/>
            <person name="Barry K."/>
            <person name="Miller A.N."/>
            <person name="Grigoriev I.V."/>
            <person name="Debuchy R."/>
            <person name="Gladieux P."/>
            <person name="Thoren M.H."/>
            <person name="Johannesson H."/>
        </authorList>
    </citation>
    <scope>NUCLEOTIDE SEQUENCE</scope>
    <source>
        <strain evidence="11">PSN309</strain>
    </source>
</reference>
<dbReference type="SUPFAM" id="SSF47336">
    <property type="entry name" value="ACP-like"/>
    <property type="match status" value="2"/>
</dbReference>
<dbReference type="PROSITE" id="PS00012">
    <property type="entry name" value="PHOSPHOPANTETHEINE"/>
    <property type="match status" value="1"/>
</dbReference>
<organism evidence="11 12">
    <name type="scientific">Podospora australis</name>
    <dbReference type="NCBI Taxonomy" id="1536484"/>
    <lineage>
        <taxon>Eukaryota</taxon>
        <taxon>Fungi</taxon>
        <taxon>Dikarya</taxon>
        <taxon>Ascomycota</taxon>
        <taxon>Pezizomycotina</taxon>
        <taxon>Sordariomycetes</taxon>
        <taxon>Sordariomycetidae</taxon>
        <taxon>Sordariales</taxon>
        <taxon>Podosporaceae</taxon>
        <taxon>Podospora</taxon>
    </lineage>
</organism>
<dbReference type="SUPFAM" id="SSF52151">
    <property type="entry name" value="FabD/lysophospholipase-like"/>
    <property type="match status" value="1"/>
</dbReference>
<keyword evidence="3" id="KW-0489">Methyltransferase</keyword>
<dbReference type="PANTHER" id="PTHR43775">
    <property type="entry name" value="FATTY ACID SYNTHASE"/>
    <property type="match status" value="1"/>
</dbReference>
<dbReference type="Gene3D" id="3.10.129.110">
    <property type="entry name" value="Polyketide synthase dehydratase"/>
    <property type="match status" value="1"/>
</dbReference>
<dbReference type="InterPro" id="IPR001227">
    <property type="entry name" value="Ac_transferase_dom_sf"/>
</dbReference>
<dbReference type="Proteomes" id="UP001302126">
    <property type="component" value="Unassembled WGS sequence"/>
</dbReference>
<dbReference type="Gene3D" id="3.30.70.3290">
    <property type="match status" value="1"/>
</dbReference>
<proteinExistence type="predicted"/>
<feature type="region of interest" description="C-terminal hotdog fold" evidence="6">
    <location>
        <begin position="1475"/>
        <end position="1628"/>
    </location>
</feature>
<dbReference type="InterPro" id="IPR029058">
    <property type="entry name" value="AB_hydrolase_fold"/>
</dbReference>
<feature type="domain" description="PKS/mFAS DH" evidence="10">
    <location>
        <begin position="1331"/>
        <end position="1628"/>
    </location>
</feature>
<keyword evidence="5" id="KW-0511">Multifunctional enzyme</keyword>
<feature type="domain" description="Ketosynthase family 3 (KS3)" evidence="9">
    <location>
        <begin position="420"/>
        <end position="844"/>
    </location>
</feature>
<dbReference type="Pfam" id="PF00698">
    <property type="entry name" value="Acyl_transf_1"/>
    <property type="match status" value="1"/>
</dbReference>
<dbReference type="Gene3D" id="3.40.47.10">
    <property type="match status" value="1"/>
</dbReference>
<dbReference type="GO" id="GO:0004315">
    <property type="term" value="F:3-oxoacyl-[acyl-carrier-protein] synthase activity"/>
    <property type="evidence" value="ECO:0007669"/>
    <property type="project" value="InterPro"/>
</dbReference>
<evidence type="ECO:0000256" key="7">
    <source>
        <dbReference type="SAM" id="MobiDB-lite"/>
    </source>
</evidence>
<evidence type="ECO:0000259" key="8">
    <source>
        <dbReference type="PROSITE" id="PS50075"/>
    </source>
</evidence>
<dbReference type="Pfam" id="PF14765">
    <property type="entry name" value="PS-DH"/>
    <property type="match status" value="1"/>
</dbReference>
<dbReference type="InterPro" id="IPR009081">
    <property type="entry name" value="PP-bd_ACP"/>
</dbReference>
<dbReference type="SMART" id="SM00827">
    <property type="entry name" value="PKS_AT"/>
    <property type="match status" value="1"/>
</dbReference>
<dbReference type="InterPro" id="IPR014043">
    <property type="entry name" value="Acyl_transferase_dom"/>
</dbReference>
<dbReference type="SMART" id="SM00825">
    <property type="entry name" value="PKS_KS"/>
    <property type="match status" value="1"/>
</dbReference>
<feature type="region of interest" description="N-terminal hotdog fold" evidence="6">
    <location>
        <begin position="1331"/>
        <end position="1454"/>
    </location>
</feature>
<keyword evidence="12" id="KW-1185">Reference proteome</keyword>
<dbReference type="Gene3D" id="3.40.50.1820">
    <property type="entry name" value="alpha/beta hydrolase"/>
    <property type="match status" value="1"/>
</dbReference>
<protein>
    <submittedName>
        <fullName evidence="11">Ketoacyl-synt-domain-containing protein</fullName>
    </submittedName>
</protein>
<evidence type="ECO:0000313" key="11">
    <source>
        <dbReference type="EMBL" id="KAK4182798.1"/>
    </source>
</evidence>
<dbReference type="InterPro" id="IPR032088">
    <property type="entry name" value="SAT"/>
</dbReference>